<keyword evidence="2" id="KW-1133">Transmembrane helix</keyword>
<dbReference type="AlphaFoldDB" id="A0A1C9CC75"/>
<keyword evidence="1" id="KW-0201">Cytochrome c-type biogenesis</keyword>
<evidence type="ECO:0000256" key="1">
    <source>
        <dbReference type="ARBA" id="ARBA00022748"/>
    </source>
</evidence>
<reference evidence="3" key="1">
    <citation type="journal article" date="2016" name="BMC Biol.">
        <title>Parallel evolution of highly conserved plastid genome architecture in red seaweeds and seed plants.</title>
        <authorList>
            <person name="Lee J."/>
            <person name="Cho C.H."/>
            <person name="Park S.I."/>
            <person name="Choi J.W."/>
            <person name="Song H.S."/>
            <person name="West J.A."/>
            <person name="Bhattacharya D."/>
            <person name="Yoon H.S."/>
        </authorList>
    </citation>
    <scope>NUCLEOTIDE SEQUENCE</scope>
</reference>
<dbReference type="GO" id="GO:0017004">
    <property type="term" value="P:cytochrome complex assembly"/>
    <property type="evidence" value="ECO:0007669"/>
    <property type="project" value="UniProtKB-KW"/>
</dbReference>
<protein>
    <submittedName>
        <fullName evidence="3">Cytochrome c biogenesis protein transmembrane region</fullName>
    </submittedName>
</protein>
<accession>A0A1C9CC75</accession>
<feature type="transmembrane region" description="Helical" evidence="2">
    <location>
        <begin position="182"/>
        <end position="207"/>
    </location>
</feature>
<keyword evidence="3" id="KW-0934">Plastid</keyword>
<dbReference type="InterPro" id="IPR051790">
    <property type="entry name" value="Cytochrome_c-biogenesis_DsbD"/>
</dbReference>
<dbReference type="RefSeq" id="YP_009294506.1">
    <property type="nucleotide sequence ID" value="NC_031148.1"/>
</dbReference>
<dbReference type="EMBL" id="KX284717">
    <property type="protein sequence ID" value="AOM65989.1"/>
    <property type="molecule type" value="Genomic_DNA"/>
</dbReference>
<feature type="transmembrane region" description="Helical" evidence="2">
    <location>
        <begin position="75"/>
        <end position="95"/>
    </location>
</feature>
<dbReference type="PANTHER" id="PTHR31272:SF6">
    <property type="entry name" value="CYTOCHROME C-TYPE BIOGENESIS CCDA-LIKE CHLOROPLASTIC PROTEIN"/>
    <property type="match status" value="1"/>
</dbReference>
<sequence>MHMLSLFNSLELYIYLVQQKIYLFISTESSSTNVIMTVIFFICGCLTSFSPCLVSMFPIVFSYVGSQNIGSFKKIIFFLGFASSLLCMIIFTIFFKQNYQLLRSSVPLLSSIIMILISLSLLNIIQFSFVIPDLQWLFMLTSNFSIQAYMMGFILGLSSSTCSTPVLISLTFWLNYSINLNIISYVLFYLMGSILPLSIFINAALYYHKFKRYIRLWNYVTPCSGSILLGFSILSFLNYALI</sequence>
<keyword evidence="2 3" id="KW-0812">Transmembrane</keyword>
<evidence type="ECO:0000256" key="2">
    <source>
        <dbReference type="SAM" id="Phobius"/>
    </source>
</evidence>
<feature type="transmembrane region" description="Helical" evidence="2">
    <location>
        <begin position="107"/>
        <end position="131"/>
    </location>
</feature>
<geneLocation type="plastid" evidence="3"/>
<keyword evidence="2" id="KW-0472">Membrane</keyword>
<organism evidence="3">
    <name type="scientific">Asparagopsis taxiformis</name>
    <dbReference type="NCBI Taxonomy" id="260499"/>
    <lineage>
        <taxon>Eukaryota</taxon>
        <taxon>Rhodophyta</taxon>
        <taxon>Florideophyceae</taxon>
        <taxon>Rhodymeniophycidae</taxon>
        <taxon>Bonnemaisoniales</taxon>
        <taxon>Bonnemaisoniaceae</taxon>
        <taxon>Asparagopsis</taxon>
    </lineage>
</organism>
<evidence type="ECO:0000313" key="3">
    <source>
        <dbReference type="EMBL" id="AOM65989.1"/>
    </source>
</evidence>
<dbReference type="PANTHER" id="PTHR31272">
    <property type="entry name" value="CYTOCHROME C-TYPE BIOGENESIS PROTEIN HI_1454-RELATED"/>
    <property type="match status" value="1"/>
</dbReference>
<feature type="transmembrane region" description="Helical" evidence="2">
    <location>
        <begin position="34"/>
        <end position="63"/>
    </location>
</feature>
<name>A0A1C9CC75_9FLOR</name>
<feature type="transmembrane region" description="Helical" evidence="2">
    <location>
        <begin position="219"/>
        <end position="241"/>
    </location>
</feature>
<gene>
    <name evidence="3" type="primary">ccdA</name>
    <name evidence="3" type="ORF">Aspa_110</name>
</gene>
<dbReference type="GeneID" id="29070490"/>
<feature type="transmembrane region" description="Helical" evidence="2">
    <location>
        <begin position="152"/>
        <end position="176"/>
    </location>
</feature>
<proteinExistence type="predicted"/>